<protein>
    <submittedName>
        <fullName evidence="2">Uncharacterized protein</fullName>
    </submittedName>
</protein>
<feature type="region of interest" description="Disordered" evidence="1">
    <location>
        <begin position="1"/>
        <end position="23"/>
    </location>
</feature>
<name>A0ABD2PQW1_9PLAT</name>
<reference evidence="2 3" key="1">
    <citation type="submission" date="2024-11" db="EMBL/GenBank/DDBJ databases">
        <title>Adaptive evolution of stress response genes in parasites aligns with host niche diversity.</title>
        <authorList>
            <person name="Hahn C."/>
            <person name="Resl P."/>
        </authorList>
    </citation>
    <scope>NUCLEOTIDE SEQUENCE [LARGE SCALE GENOMIC DNA]</scope>
    <source>
        <strain evidence="2">EGGRZ-B1_66</strain>
        <tissue evidence="2">Body</tissue>
    </source>
</reference>
<gene>
    <name evidence="2" type="ORF">Ciccas_011571</name>
</gene>
<keyword evidence="3" id="KW-1185">Reference proteome</keyword>
<evidence type="ECO:0000256" key="1">
    <source>
        <dbReference type="SAM" id="MobiDB-lite"/>
    </source>
</evidence>
<dbReference type="EMBL" id="JBJKFK010003469">
    <property type="protein sequence ID" value="KAL3309875.1"/>
    <property type="molecule type" value="Genomic_DNA"/>
</dbReference>
<feature type="region of interest" description="Disordered" evidence="1">
    <location>
        <begin position="37"/>
        <end position="77"/>
    </location>
</feature>
<evidence type="ECO:0000313" key="3">
    <source>
        <dbReference type="Proteomes" id="UP001626550"/>
    </source>
</evidence>
<dbReference type="Proteomes" id="UP001626550">
    <property type="component" value="Unassembled WGS sequence"/>
</dbReference>
<comment type="caution">
    <text evidence="2">The sequence shown here is derived from an EMBL/GenBank/DDBJ whole genome shotgun (WGS) entry which is preliminary data.</text>
</comment>
<feature type="non-terminal residue" evidence="2">
    <location>
        <position position="77"/>
    </location>
</feature>
<accession>A0ABD2PQW1</accession>
<feature type="compositionally biased region" description="Basic and acidic residues" evidence="1">
    <location>
        <begin position="45"/>
        <end position="58"/>
    </location>
</feature>
<organism evidence="2 3">
    <name type="scientific">Cichlidogyrus casuarinus</name>
    <dbReference type="NCBI Taxonomy" id="1844966"/>
    <lineage>
        <taxon>Eukaryota</taxon>
        <taxon>Metazoa</taxon>
        <taxon>Spiralia</taxon>
        <taxon>Lophotrochozoa</taxon>
        <taxon>Platyhelminthes</taxon>
        <taxon>Monogenea</taxon>
        <taxon>Monopisthocotylea</taxon>
        <taxon>Dactylogyridea</taxon>
        <taxon>Ancyrocephalidae</taxon>
        <taxon>Cichlidogyrus</taxon>
    </lineage>
</organism>
<sequence>MYPKRKKAPLSRPLPRDVPSASRDEFHFIDRLPDYALDPLTDLPRTSEKPLWPRDHRNQSAQQPAQRENPWYSFDDP</sequence>
<dbReference type="AlphaFoldDB" id="A0ABD2PQW1"/>
<evidence type="ECO:0000313" key="2">
    <source>
        <dbReference type="EMBL" id="KAL3309875.1"/>
    </source>
</evidence>
<proteinExistence type="predicted"/>